<comment type="caution">
    <text evidence="1">The sequence shown here is derived from an EMBL/GenBank/DDBJ whole genome shotgun (WGS) entry which is preliminary data.</text>
</comment>
<sequence>MPDTPDKGAPETVQAALKRTIEINLAREKALTEMDIPGGAAFHSNGIIFSKSGNGTPFSNGLIFSKTGTVSLEEMTTLEGQDLLEGLTSADEATFNQFTSRLMAIKQAKAATKRQTGEE</sequence>
<evidence type="ECO:0000313" key="2">
    <source>
        <dbReference type="Proteomes" id="UP001501319"/>
    </source>
</evidence>
<reference evidence="2" key="1">
    <citation type="journal article" date="2019" name="Int. J. Syst. Evol. Microbiol.">
        <title>The Global Catalogue of Microorganisms (GCM) 10K type strain sequencing project: providing services to taxonomists for standard genome sequencing and annotation.</title>
        <authorList>
            <consortium name="The Broad Institute Genomics Platform"/>
            <consortium name="The Broad Institute Genome Sequencing Center for Infectious Disease"/>
            <person name="Wu L."/>
            <person name="Ma J."/>
        </authorList>
    </citation>
    <scope>NUCLEOTIDE SEQUENCE [LARGE SCALE GENOMIC DNA]</scope>
    <source>
        <strain evidence="2">JCM 14306</strain>
    </source>
</reference>
<keyword evidence="2" id="KW-1185">Reference proteome</keyword>
<dbReference type="RefSeq" id="WP_344116827.1">
    <property type="nucleotide sequence ID" value="NZ_BAAANE010000017.1"/>
</dbReference>
<dbReference type="EMBL" id="BAAANE010000017">
    <property type="protein sequence ID" value="GAA1662229.1"/>
    <property type="molecule type" value="Genomic_DNA"/>
</dbReference>
<dbReference type="Proteomes" id="UP001501319">
    <property type="component" value="Unassembled WGS sequence"/>
</dbReference>
<gene>
    <name evidence="1" type="ORF">GCM10009744_65040</name>
</gene>
<name>A0ABP4RVU6_9ACTN</name>
<evidence type="ECO:0000313" key="1">
    <source>
        <dbReference type="EMBL" id="GAA1662229.1"/>
    </source>
</evidence>
<accession>A0ABP4RVU6</accession>
<organism evidence="1 2">
    <name type="scientific">Kribbella alba</name>
    <dbReference type="NCBI Taxonomy" id="190197"/>
    <lineage>
        <taxon>Bacteria</taxon>
        <taxon>Bacillati</taxon>
        <taxon>Actinomycetota</taxon>
        <taxon>Actinomycetes</taxon>
        <taxon>Propionibacteriales</taxon>
        <taxon>Kribbellaceae</taxon>
        <taxon>Kribbella</taxon>
    </lineage>
</organism>
<proteinExistence type="predicted"/>
<protein>
    <submittedName>
        <fullName evidence="1">Uncharacterized protein</fullName>
    </submittedName>
</protein>